<keyword evidence="2" id="KW-1185">Reference proteome</keyword>
<dbReference type="Proteomes" id="UP000749646">
    <property type="component" value="Unassembled WGS sequence"/>
</dbReference>
<evidence type="ECO:0000313" key="1">
    <source>
        <dbReference type="EMBL" id="KAF9987270.1"/>
    </source>
</evidence>
<name>A0A9P6SQ17_9FUNG</name>
<organism evidence="1 2">
    <name type="scientific">Modicella reniformis</name>
    <dbReference type="NCBI Taxonomy" id="1440133"/>
    <lineage>
        <taxon>Eukaryota</taxon>
        <taxon>Fungi</taxon>
        <taxon>Fungi incertae sedis</taxon>
        <taxon>Mucoromycota</taxon>
        <taxon>Mortierellomycotina</taxon>
        <taxon>Mortierellomycetes</taxon>
        <taxon>Mortierellales</taxon>
        <taxon>Mortierellaceae</taxon>
        <taxon>Modicella</taxon>
    </lineage>
</organism>
<evidence type="ECO:0000313" key="2">
    <source>
        <dbReference type="Proteomes" id="UP000749646"/>
    </source>
</evidence>
<reference evidence="1" key="1">
    <citation type="journal article" date="2020" name="Fungal Divers.">
        <title>Resolving the Mortierellaceae phylogeny through synthesis of multi-gene phylogenetics and phylogenomics.</title>
        <authorList>
            <person name="Vandepol N."/>
            <person name="Liber J."/>
            <person name="Desiro A."/>
            <person name="Na H."/>
            <person name="Kennedy M."/>
            <person name="Barry K."/>
            <person name="Grigoriev I.V."/>
            <person name="Miller A.N."/>
            <person name="O'Donnell K."/>
            <person name="Stajich J.E."/>
            <person name="Bonito G."/>
        </authorList>
    </citation>
    <scope>NUCLEOTIDE SEQUENCE</scope>
    <source>
        <strain evidence="1">MES-2147</strain>
    </source>
</reference>
<protein>
    <submittedName>
        <fullName evidence="1">Uncharacterized protein</fullName>
    </submittedName>
</protein>
<comment type="caution">
    <text evidence="1">The sequence shown here is derived from an EMBL/GenBank/DDBJ whole genome shotgun (WGS) entry which is preliminary data.</text>
</comment>
<gene>
    <name evidence="1" type="ORF">BGZ65_004436</name>
</gene>
<proteinExistence type="predicted"/>
<dbReference type="OrthoDB" id="2398776at2759"/>
<dbReference type="AlphaFoldDB" id="A0A9P6SQ17"/>
<dbReference type="EMBL" id="JAAAHW010003184">
    <property type="protein sequence ID" value="KAF9987270.1"/>
    <property type="molecule type" value="Genomic_DNA"/>
</dbReference>
<accession>A0A9P6SQ17</accession>
<sequence>MAELEPSLKKKHRAATIVRSHAIAEGSDMSEYKPWKDGTVMPKQGSLVSLKELRSNIMDPWPVEESKSKDECTRVLHRMREQLNIVINLQSKLS</sequence>